<dbReference type="HOGENOM" id="CLU_1366535_0_0_1"/>
<proteinExistence type="predicted"/>
<evidence type="ECO:0000313" key="2">
    <source>
        <dbReference type="EMBL" id="KID90199.1"/>
    </source>
</evidence>
<keyword evidence="3" id="KW-1185">Reference proteome</keyword>
<protein>
    <submittedName>
        <fullName evidence="2">Uncharacterized protein</fullName>
    </submittedName>
</protein>
<comment type="caution">
    <text evidence="2">The sequence shown here is derived from an EMBL/GenBank/DDBJ whole genome shotgun (WGS) entry which is preliminary data.</text>
</comment>
<gene>
    <name evidence="2" type="ORF">MGU_02904</name>
</gene>
<dbReference type="EMBL" id="AZNH01000006">
    <property type="protein sequence ID" value="KID90199.1"/>
    <property type="molecule type" value="Genomic_DNA"/>
</dbReference>
<evidence type="ECO:0000256" key="1">
    <source>
        <dbReference type="SAM" id="MobiDB-lite"/>
    </source>
</evidence>
<dbReference type="Proteomes" id="UP000031192">
    <property type="component" value="Unassembled WGS sequence"/>
</dbReference>
<name>A0A0B4I9A5_METGA</name>
<sequence length="200" mass="21270">MKDVDAGPLGGILHFRSMLSEGEPPSVLLLCPAACSARRRDEIPKAGMEQLTSSSSFPTVTPHVTAAGPFRLPAQLPCQPAKADSLTISPPPNAASSALPLKEHNDDDDADSDGERLAASFARAPGTEGRDEVLCVLKAARSLDLDCRAEAMSPRARGRMPDLLSFEKEWSMGRVRGECPGVVEDAVEAYDDTARILLAC</sequence>
<accession>A0A0B4I9A5</accession>
<dbReference type="AlphaFoldDB" id="A0A0B4I9A5"/>
<organism evidence="2 3">
    <name type="scientific">Metarhizium guizhouense (strain ARSEF 977)</name>
    <dbReference type="NCBI Taxonomy" id="1276136"/>
    <lineage>
        <taxon>Eukaryota</taxon>
        <taxon>Fungi</taxon>
        <taxon>Dikarya</taxon>
        <taxon>Ascomycota</taxon>
        <taxon>Pezizomycotina</taxon>
        <taxon>Sordariomycetes</taxon>
        <taxon>Hypocreomycetidae</taxon>
        <taxon>Hypocreales</taxon>
        <taxon>Clavicipitaceae</taxon>
        <taxon>Metarhizium</taxon>
    </lineage>
</organism>
<reference evidence="2 3" key="1">
    <citation type="journal article" date="2014" name="Proc. Natl. Acad. Sci. U.S.A.">
        <title>Trajectory and genomic determinants of fungal-pathogen speciation and host adaptation.</title>
        <authorList>
            <person name="Hu X."/>
            <person name="Xiao G."/>
            <person name="Zheng P."/>
            <person name="Shang Y."/>
            <person name="Su Y."/>
            <person name="Zhang X."/>
            <person name="Liu X."/>
            <person name="Zhan S."/>
            <person name="St Leger R.J."/>
            <person name="Wang C."/>
        </authorList>
    </citation>
    <scope>NUCLEOTIDE SEQUENCE [LARGE SCALE GENOMIC DNA]</scope>
    <source>
        <strain evidence="2 3">ARSEF 977</strain>
    </source>
</reference>
<evidence type="ECO:0000313" key="3">
    <source>
        <dbReference type="Proteomes" id="UP000031192"/>
    </source>
</evidence>
<feature type="region of interest" description="Disordered" evidence="1">
    <location>
        <begin position="81"/>
        <end position="113"/>
    </location>
</feature>